<evidence type="ECO:0000256" key="4">
    <source>
        <dbReference type="ARBA" id="ARBA00022692"/>
    </source>
</evidence>
<keyword evidence="10" id="KW-1185">Reference proteome</keyword>
<keyword evidence="6" id="KW-0472">Membrane</keyword>
<name>A0ABX5NLF2_9HYPH</name>
<comment type="caution">
    <text evidence="9">The sequence shown here is derived from an EMBL/GenBank/DDBJ whole genome shotgun (WGS) entry which is preliminary data.</text>
</comment>
<feature type="chain" id="PRO_5047387585" evidence="8">
    <location>
        <begin position="29"/>
        <end position="390"/>
    </location>
</feature>
<dbReference type="InterPro" id="IPR005017">
    <property type="entry name" value="OMPP1/FadL/TodX"/>
</dbReference>
<comment type="subcellular location">
    <subcellularLocation>
        <location evidence="1">Cell outer membrane</location>
        <topology evidence="1">Multi-pass membrane protein</topology>
    </subcellularLocation>
</comment>
<evidence type="ECO:0000256" key="1">
    <source>
        <dbReference type="ARBA" id="ARBA00004571"/>
    </source>
</evidence>
<keyword evidence="5 8" id="KW-0732">Signal</keyword>
<dbReference type="SUPFAM" id="SSF56935">
    <property type="entry name" value="Porins"/>
    <property type="match status" value="1"/>
</dbReference>
<gene>
    <name evidence="9" type="ORF">DMY87_23265</name>
</gene>
<evidence type="ECO:0000256" key="2">
    <source>
        <dbReference type="ARBA" id="ARBA00008163"/>
    </source>
</evidence>
<dbReference type="PANTHER" id="PTHR35093">
    <property type="entry name" value="OUTER MEMBRANE PROTEIN NMB0088-RELATED"/>
    <property type="match status" value="1"/>
</dbReference>
<accession>A0ABX5NLF2</accession>
<evidence type="ECO:0000256" key="6">
    <source>
        <dbReference type="ARBA" id="ARBA00023136"/>
    </source>
</evidence>
<protein>
    <submittedName>
        <fullName evidence="9">Long-chain fatty acid transporter</fullName>
    </submittedName>
</protein>
<dbReference type="RefSeq" id="WP_110794032.1">
    <property type="nucleotide sequence ID" value="NZ_QJRY01000013.1"/>
</dbReference>
<organism evidence="9 10">
    <name type="scientific">Rhizobium wuzhouense</name>
    <dbReference type="NCBI Taxonomy" id="1986026"/>
    <lineage>
        <taxon>Bacteria</taxon>
        <taxon>Pseudomonadati</taxon>
        <taxon>Pseudomonadota</taxon>
        <taxon>Alphaproteobacteria</taxon>
        <taxon>Hyphomicrobiales</taxon>
        <taxon>Rhizobiaceae</taxon>
        <taxon>Rhizobium/Agrobacterium group</taxon>
        <taxon>Rhizobium</taxon>
    </lineage>
</organism>
<dbReference type="EMBL" id="QJRY01000013">
    <property type="protein sequence ID" value="PYB69803.1"/>
    <property type="molecule type" value="Genomic_DNA"/>
</dbReference>
<dbReference type="PANTHER" id="PTHR35093:SF8">
    <property type="entry name" value="OUTER MEMBRANE PROTEIN NMB0088-RELATED"/>
    <property type="match status" value="1"/>
</dbReference>
<sequence>MKLMMVGRRRALLLTLGVSSLIAMPAMAGGFSRGEANTDMLFNEARFGAEASYVYVSPDRSYSSLMGQPVDEDSYSDEFRIPNIALGMRIGEDFSCALTYTKPFGASATYSAAAQLAEYQTAVANGIDANPTSKMKFSSEEFGATCDMRFDAGPGRLHMIGGAFVETFEYAEDTFIGNVRLKDDGKLGYRLGLAYDIPEYALRVQLMYRSQIKHEGDGTFTASADGLGLGIPGTLPANGAGTLPQSVKLYAQTGIAPGWLAYGSIAWTDWSVLPNFNYTVTGLGTSNKVFNYTDGYTVQLGVGHEFNDKLSGTVNITWDEGVGTGADITTDSWTLGLGAQYKATVGTIGVGAAVTYLTAGSQSASKGATYDAEASADWAVAAGVSYKIEF</sequence>
<feature type="signal peptide" evidence="8">
    <location>
        <begin position="1"/>
        <end position="28"/>
    </location>
</feature>
<reference evidence="9 10" key="1">
    <citation type="submission" date="2018-06" db="EMBL/GenBank/DDBJ databases">
        <title>Rhizobium wuzhouense sp. nov., isolated from roots of Oryza officinalis.</title>
        <authorList>
            <person name="Yuan T."/>
        </authorList>
    </citation>
    <scope>NUCLEOTIDE SEQUENCE [LARGE SCALE GENOMIC DNA]</scope>
    <source>
        <strain evidence="9 10">W44</strain>
    </source>
</reference>
<evidence type="ECO:0000256" key="3">
    <source>
        <dbReference type="ARBA" id="ARBA00022452"/>
    </source>
</evidence>
<dbReference type="Proteomes" id="UP000247536">
    <property type="component" value="Unassembled WGS sequence"/>
</dbReference>
<keyword evidence="3" id="KW-1134">Transmembrane beta strand</keyword>
<evidence type="ECO:0000256" key="7">
    <source>
        <dbReference type="ARBA" id="ARBA00023237"/>
    </source>
</evidence>
<evidence type="ECO:0000256" key="8">
    <source>
        <dbReference type="SAM" id="SignalP"/>
    </source>
</evidence>
<keyword evidence="7" id="KW-0998">Cell outer membrane</keyword>
<comment type="similarity">
    <text evidence="2">Belongs to the OmpP1/FadL family.</text>
</comment>
<dbReference type="Pfam" id="PF03349">
    <property type="entry name" value="Toluene_X"/>
    <property type="match status" value="1"/>
</dbReference>
<evidence type="ECO:0000256" key="5">
    <source>
        <dbReference type="ARBA" id="ARBA00022729"/>
    </source>
</evidence>
<proteinExistence type="inferred from homology"/>
<evidence type="ECO:0000313" key="9">
    <source>
        <dbReference type="EMBL" id="PYB69803.1"/>
    </source>
</evidence>
<evidence type="ECO:0000313" key="10">
    <source>
        <dbReference type="Proteomes" id="UP000247536"/>
    </source>
</evidence>
<dbReference type="Gene3D" id="2.40.160.60">
    <property type="entry name" value="Outer membrane protein transport protein (OMPP1/FadL/TodX)"/>
    <property type="match status" value="1"/>
</dbReference>
<keyword evidence="4" id="KW-0812">Transmembrane</keyword>